<dbReference type="NCBIfam" id="TIGR04335">
    <property type="entry name" value="AmmeMemoSam_A"/>
    <property type="match status" value="1"/>
</dbReference>
<dbReference type="KEGG" id="acij:JS278_01010"/>
<dbReference type="PANTHER" id="PTHR13016:SF0">
    <property type="entry name" value="AMME SYNDROME CANDIDATE GENE 1 PROTEIN"/>
    <property type="match status" value="1"/>
</dbReference>
<dbReference type="PROSITE" id="PS51112">
    <property type="entry name" value="AMMECR1"/>
    <property type="match status" value="1"/>
</dbReference>
<dbReference type="AlphaFoldDB" id="A0A344USE5"/>
<dbReference type="OrthoDB" id="9785549at2"/>
<evidence type="ECO:0000313" key="3">
    <source>
        <dbReference type="Proteomes" id="UP000251995"/>
    </source>
</evidence>
<dbReference type="RefSeq" id="WP_114044243.1">
    <property type="nucleotide sequence ID" value="NZ_CP025198.1"/>
</dbReference>
<dbReference type="Pfam" id="PF01871">
    <property type="entry name" value="AMMECR1"/>
    <property type="match status" value="1"/>
</dbReference>
<proteinExistence type="predicted"/>
<evidence type="ECO:0000313" key="2">
    <source>
        <dbReference type="EMBL" id="AXE38193.1"/>
    </source>
</evidence>
<reference evidence="2 3" key="1">
    <citation type="submission" date="2017-12" db="EMBL/GenBank/DDBJ databases">
        <title>The whole genome sequence of the Acidipropionibacterium virtanenii sp. nov. type strain JS278.</title>
        <authorList>
            <person name="Laine P."/>
            <person name="Deptula P."/>
            <person name="Varmanen P."/>
            <person name="Auvinen P."/>
        </authorList>
    </citation>
    <scope>NUCLEOTIDE SEQUENCE [LARGE SCALE GENOMIC DNA]</scope>
    <source>
        <strain evidence="2 3">JS278</strain>
    </source>
</reference>
<dbReference type="InterPro" id="IPR036071">
    <property type="entry name" value="AMMECR1_dom_sf"/>
</dbReference>
<dbReference type="SUPFAM" id="SSF143447">
    <property type="entry name" value="AMMECR1-like"/>
    <property type="match status" value="1"/>
</dbReference>
<dbReference type="InterPro" id="IPR027623">
    <property type="entry name" value="AmmeMemoSam_A"/>
</dbReference>
<accession>A0A344USE5</accession>
<gene>
    <name evidence="2" type="ORF">JS278_01010</name>
</gene>
<keyword evidence="3" id="KW-1185">Reference proteome</keyword>
<dbReference type="InterPro" id="IPR023473">
    <property type="entry name" value="AMMECR1"/>
</dbReference>
<sequence>MRRRSPIHHEGTARSGLPAEAGAWLLPAARSSIAAHLGAPVEPPPTPAWAQSEGACFVTLTVRDDDSLRGCIGSLRAWRPLAADVAGNAVAAATRDPRFPAVTRRELDGLRVEISVLSAPEPLEFVDQADLAHRLRPGIDGVILSWRAHRGTFLPQVWEELPDPARFRDQLKRKAGLPADWWDDDADIERYTVAAWKEP</sequence>
<dbReference type="EMBL" id="CP025198">
    <property type="protein sequence ID" value="AXE38193.1"/>
    <property type="molecule type" value="Genomic_DNA"/>
</dbReference>
<dbReference type="Gene3D" id="3.30.700.20">
    <property type="entry name" value="Hypothetical protein ph0010, domain 1"/>
    <property type="match status" value="1"/>
</dbReference>
<protein>
    <recommendedName>
        <fullName evidence="1">AMMECR1 domain-containing protein</fullName>
    </recommendedName>
</protein>
<evidence type="ECO:0000259" key="1">
    <source>
        <dbReference type="PROSITE" id="PS51112"/>
    </source>
</evidence>
<organism evidence="2 3">
    <name type="scientific">Acidipropionibacterium virtanenii</name>
    <dbReference type="NCBI Taxonomy" id="2057246"/>
    <lineage>
        <taxon>Bacteria</taxon>
        <taxon>Bacillati</taxon>
        <taxon>Actinomycetota</taxon>
        <taxon>Actinomycetes</taxon>
        <taxon>Propionibacteriales</taxon>
        <taxon>Propionibacteriaceae</taxon>
        <taxon>Acidipropionibacterium</taxon>
    </lineage>
</organism>
<dbReference type="InterPro" id="IPR002733">
    <property type="entry name" value="AMMECR1_domain"/>
</dbReference>
<dbReference type="InterPro" id="IPR027485">
    <property type="entry name" value="AMMECR1_N"/>
</dbReference>
<dbReference type="Gene3D" id="3.30.1490.150">
    <property type="entry name" value="Hypothetical protein ph0010, domain 2"/>
    <property type="match status" value="1"/>
</dbReference>
<dbReference type="PANTHER" id="PTHR13016">
    <property type="entry name" value="AMMECR1 HOMOLOG"/>
    <property type="match status" value="1"/>
</dbReference>
<feature type="domain" description="AMMECR1" evidence="1">
    <location>
        <begin position="20"/>
        <end position="199"/>
    </location>
</feature>
<name>A0A344USE5_9ACTN</name>
<dbReference type="Proteomes" id="UP000251995">
    <property type="component" value="Chromosome"/>
</dbReference>
<dbReference type="NCBIfam" id="TIGR00296">
    <property type="entry name" value="TIGR00296 family protein"/>
    <property type="match status" value="1"/>
</dbReference>